<accession>A0A3P7NXG0</accession>
<dbReference type="EMBL" id="LR130778">
    <property type="protein sequence ID" value="VDN45990.1"/>
    <property type="molecule type" value="Genomic_DNA"/>
</dbReference>
<name>A0A3P7NXG0_9FIRM</name>
<sequence length="39" mass="4402">MQLIDDISVDEVVSSFAEKSIGEIGQMDFSIGRWRSNKL</sequence>
<proteinExistence type="predicted"/>
<keyword evidence="2" id="KW-1185">Reference proteome</keyword>
<dbReference type="AlphaFoldDB" id="A0A3P7NXG0"/>
<gene>
    <name evidence="1" type="ORF">PATL70BA_0148</name>
</gene>
<evidence type="ECO:0000313" key="2">
    <source>
        <dbReference type="Proteomes" id="UP000279029"/>
    </source>
</evidence>
<organism evidence="1 2">
    <name type="scientific">Petrocella atlantisensis</name>
    <dbReference type="NCBI Taxonomy" id="2173034"/>
    <lineage>
        <taxon>Bacteria</taxon>
        <taxon>Bacillati</taxon>
        <taxon>Bacillota</taxon>
        <taxon>Clostridia</taxon>
        <taxon>Lachnospirales</taxon>
        <taxon>Vallitaleaceae</taxon>
        <taxon>Petrocella</taxon>
    </lineage>
</organism>
<dbReference type="KEGG" id="cbar:PATL70BA_0148"/>
<reference evidence="1 2" key="1">
    <citation type="submission" date="2018-09" db="EMBL/GenBank/DDBJ databases">
        <authorList>
            <person name="Postec A."/>
        </authorList>
    </citation>
    <scope>NUCLEOTIDE SEQUENCE [LARGE SCALE GENOMIC DNA]</scope>
    <source>
        <strain evidence="1">70B-A</strain>
    </source>
</reference>
<dbReference type="Proteomes" id="UP000279029">
    <property type="component" value="Chromosome"/>
</dbReference>
<protein>
    <submittedName>
        <fullName evidence="1">Uncharacterized protein</fullName>
    </submittedName>
</protein>
<evidence type="ECO:0000313" key="1">
    <source>
        <dbReference type="EMBL" id="VDN45990.1"/>
    </source>
</evidence>